<dbReference type="InterPro" id="IPR029069">
    <property type="entry name" value="HotDog_dom_sf"/>
</dbReference>
<evidence type="ECO:0000313" key="2">
    <source>
        <dbReference type="Proteomes" id="UP000253529"/>
    </source>
</evidence>
<organism evidence="1 2">
    <name type="scientific">Roseiarcus fermentans</name>
    <dbReference type="NCBI Taxonomy" id="1473586"/>
    <lineage>
        <taxon>Bacteria</taxon>
        <taxon>Pseudomonadati</taxon>
        <taxon>Pseudomonadota</taxon>
        <taxon>Alphaproteobacteria</taxon>
        <taxon>Hyphomicrobiales</taxon>
        <taxon>Roseiarcaceae</taxon>
        <taxon>Roseiarcus</taxon>
    </lineage>
</organism>
<proteinExistence type="predicted"/>
<dbReference type="CDD" id="cd00586">
    <property type="entry name" value="4HBT"/>
    <property type="match status" value="1"/>
</dbReference>
<dbReference type="OrthoDB" id="9803287at2"/>
<evidence type="ECO:0000313" key="1">
    <source>
        <dbReference type="EMBL" id="RBP09236.1"/>
    </source>
</evidence>
<name>A0A366F515_9HYPH</name>
<dbReference type="Proteomes" id="UP000253529">
    <property type="component" value="Unassembled WGS sequence"/>
</dbReference>
<sequence>MIAHAKPHAPLDVYATTVARDWIDYNGHMNDAAYALVFSRSVDALMDRIGLDAAARKRTGQSLVTLKMMLHYVREAREGEALAVACRLLEHDDKRMRVWLELFDEKGERRAASEQLLLSVALGDGARATPWTHETQAALDALRKLHASLPTPPEAGAGVAMKRG</sequence>
<dbReference type="Pfam" id="PF13279">
    <property type="entry name" value="4HBT_2"/>
    <property type="match status" value="1"/>
</dbReference>
<gene>
    <name evidence="1" type="ORF">DFR50_12273</name>
</gene>
<dbReference type="AlphaFoldDB" id="A0A366F515"/>
<keyword evidence="1" id="KW-0378">Hydrolase</keyword>
<accession>A0A366F515</accession>
<dbReference type="SUPFAM" id="SSF54637">
    <property type="entry name" value="Thioesterase/thiol ester dehydrase-isomerase"/>
    <property type="match status" value="1"/>
</dbReference>
<comment type="caution">
    <text evidence="1">The sequence shown here is derived from an EMBL/GenBank/DDBJ whole genome shotgun (WGS) entry which is preliminary data.</text>
</comment>
<keyword evidence="2" id="KW-1185">Reference proteome</keyword>
<dbReference type="EMBL" id="QNRK01000022">
    <property type="protein sequence ID" value="RBP09236.1"/>
    <property type="molecule type" value="Genomic_DNA"/>
</dbReference>
<dbReference type="GO" id="GO:0016787">
    <property type="term" value="F:hydrolase activity"/>
    <property type="evidence" value="ECO:0007669"/>
    <property type="project" value="UniProtKB-KW"/>
</dbReference>
<protein>
    <submittedName>
        <fullName evidence="1">Acyl-CoA thioester hydrolase</fullName>
    </submittedName>
</protein>
<dbReference type="Gene3D" id="3.10.129.10">
    <property type="entry name" value="Hotdog Thioesterase"/>
    <property type="match status" value="1"/>
</dbReference>
<dbReference type="RefSeq" id="WP_113890849.1">
    <property type="nucleotide sequence ID" value="NZ_QNRK01000022.1"/>
</dbReference>
<reference evidence="1 2" key="1">
    <citation type="submission" date="2018-06" db="EMBL/GenBank/DDBJ databases">
        <title>Genomic Encyclopedia of Type Strains, Phase IV (KMG-IV): sequencing the most valuable type-strain genomes for metagenomic binning, comparative biology and taxonomic classification.</title>
        <authorList>
            <person name="Goeker M."/>
        </authorList>
    </citation>
    <scope>NUCLEOTIDE SEQUENCE [LARGE SCALE GENOMIC DNA]</scope>
    <source>
        <strain evidence="1 2">DSM 24875</strain>
    </source>
</reference>